<evidence type="ECO:0000256" key="1">
    <source>
        <dbReference type="SAM" id="MobiDB-lite"/>
    </source>
</evidence>
<name>A0ABY3GRM9_9ACTN</name>
<comment type="caution">
    <text evidence="2">The sequence shown here is derived from an EMBL/GenBank/DDBJ whole genome shotgun (WGS) entry which is preliminary data.</text>
</comment>
<feature type="compositionally biased region" description="Basic residues" evidence="1">
    <location>
        <begin position="60"/>
        <end position="78"/>
    </location>
</feature>
<evidence type="ECO:0000313" key="2">
    <source>
        <dbReference type="EMBL" id="TWV17152.1"/>
    </source>
</evidence>
<proteinExistence type="predicted"/>
<feature type="non-terminal residue" evidence="2">
    <location>
        <position position="78"/>
    </location>
</feature>
<dbReference type="EMBL" id="VOGX01000085">
    <property type="protein sequence ID" value="TWV17152.1"/>
    <property type="molecule type" value="Genomic_DNA"/>
</dbReference>
<keyword evidence="3" id="KW-1185">Reference proteome</keyword>
<protein>
    <submittedName>
        <fullName evidence="2">Uncharacterized protein</fullName>
    </submittedName>
</protein>
<sequence>MASRASNGDPRRRGAVVYDAASGHRCSLGLPIALSVLGFRPAPRDERLLCVRSVLPSATRGRHARRVSLTACHKRSRG</sequence>
<organism evidence="2 3">
    <name type="scientific">Streptomyces albidoflavus</name>
    <dbReference type="NCBI Taxonomy" id="1886"/>
    <lineage>
        <taxon>Bacteria</taxon>
        <taxon>Bacillati</taxon>
        <taxon>Actinomycetota</taxon>
        <taxon>Actinomycetes</taxon>
        <taxon>Kitasatosporales</taxon>
        <taxon>Streptomycetaceae</taxon>
        <taxon>Streptomyces</taxon>
        <taxon>Streptomyces albidoflavus group</taxon>
    </lineage>
</organism>
<reference evidence="3" key="1">
    <citation type="journal article" date="2019" name="Microbiol. Resour. Announc.">
        <title>Draft Genomic Sequences of Streptomyces misionensis and Streptomyces albidoflavus, bacteria applied for phytopathogen biocontrol.</title>
        <authorList>
            <person name="Pylro V."/>
            <person name="Dias A."/>
            <person name="Andreote F."/>
            <person name="Varani A."/>
            <person name="Andreote C."/>
            <person name="Bernardo E."/>
            <person name="Martins T."/>
        </authorList>
    </citation>
    <scope>NUCLEOTIDE SEQUENCE [LARGE SCALE GENOMIC DNA]</scope>
    <source>
        <strain evidence="3">77</strain>
    </source>
</reference>
<accession>A0ABY3GRM9</accession>
<evidence type="ECO:0000313" key="3">
    <source>
        <dbReference type="Proteomes" id="UP000318052"/>
    </source>
</evidence>
<feature type="region of interest" description="Disordered" evidence="1">
    <location>
        <begin position="59"/>
        <end position="78"/>
    </location>
</feature>
<dbReference type="Proteomes" id="UP000318052">
    <property type="component" value="Unassembled WGS sequence"/>
</dbReference>
<gene>
    <name evidence="2" type="ORF">FRZ02_31185</name>
</gene>